<dbReference type="InterPro" id="IPR034660">
    <property type="entry name" value="DinB/YfiT-like"/>
</dbReference>
<comment type="caution">
    <text evidence="2">The sequence shown here is derived from an EMBL/GenBank/DDBJ whole genome shotgun (WGS) entry which is preliminary data.</text>
</comment>
<dbReference type="Gene3D" id="1.20.120.450">
    <property type="entry name" value="dinb family like domain"/>
    <property type="match status" value="1"/>
</dbReference>
<organism evidence="2 3">
    <name type="scientific">Mucilaginibacter panaciglaebae</name>
    <dbReference type="NCBI Taxonomy" id="502331"/>
    <lineage>
        <taxon>Bacteria</taxon>
        <taxon>Pseudomonadati</taxon>
        <taxon>Bacteroidota</taxon>
        <taxon>Sphingobacteriia</taxon>
        <taxon>Sphingobacteriales</taxon>
        <taxon>Sphingobacteriaceae</taxon>
        <taxon>Mucilaginibacter</taxon>
    </lineage>
</organism>
<reference evidence="3" key="1">
    <citation type="journal article" date="2019" name="Int. J. Syst. Evol. Microbiol.">
        <title>The Global Catalogue of Microorganisms (GCM) 10K type strain sequencing project: providing services to taxonomists for standard genome sequencing and annotation.</title>
        <authorList>
            <consortium name="The Broad Institute Genomics Platform"/>
            <consortium name="The Broad Institute Genome Sequencing Center for Infectious Disease"/>
            <person name="Wu L."/>
            <person name="Ma J."/>
        </authorList>
    </citation>
    <scope>NUCLEOTIDE SEQUENCE [LARGE SCALE GENOMIC DNA]</scope>
    <source>
        <strain evidence="3">JCM 17085</strain>
    </source>
</reference>
<evidence type="ECO:0000259" key="1">
    <source>
        <dbReference type="Pfam" id="PF12867"/>
    </source>
</evidence>
<dbReference type="EMBL" id="BAABCV010000011">
    <property type="protein sequence ID" value="GAA4102505.1"/>
    <property type="molecule type" value="Genomic_DNA"/>
</dbReference>
<evidence type="ECO:0000313" key="3">
    <source>
        <dbReference type="Proteomes" id="UP001500841"/>
    </source>
</evidence>
<accession>A0ABP7X291</accession>
<proteinExistence type="predicted"/>
<sequence length="147" mass="17533">MKETIHALATIIDDLLTRDLQAIDWDTKPASNKWSRKEIMGHLIDSAQINLQRFVRCTYQDGFKLVYDQVEWVQVQHYCDEDINEILELWRLLNFQIIRVWKNYPQDRLTMQCDNGKTEVSLHTVHWLATDYVEHMKGHLAKVIDTY</sequence>
<dbReference type="SUPFAM" id="SSF109854">
    <property type="entry name" value="DinB/YfiT-like putative metalloenzymes"/>
    <property type="match status" value="1"/>
</dbReference>
<evidence type="ECO:0000313" key="2">
    <source>
        <dbReference type="EMBL" id="GAA4102505.1"/>
    </source>
</evidence>
<keyword evidence="3" id="KW-1185">Reference proteome</keyword>
<gene>
    <name evidence="2" type="ORF">GCM10022392_29490</name>
</gene>
<dbReference type="Proteomes" id="UP001500841">
    <property type="component" value="Unassembled WGS sequence"/>
</dbReference>
<dbReference type="Pfam" id="PF12867">
    <property type="entry name" value="DinB_2"/>
    <property type="match status" value="1"/>
</dbReference>
<name>A0ABP7X291_9SPHI</name>
<dbReference type="InterPro" id="IPR024775">
    <property type="entry name" value="DinB-like"/>
</dbReference>
<feature type="domain" description="DinB-like" evidence="1">
    <location>
        <begin position="17"/>
        <end position="141"/>
    </location>
</feature>
<dbReference type="RefSeq" id="WP_345106162.1">
    <property type="nucleotide sequence ID" value="NZ_BAABCV010000011.1"/>
</dbReference>
<protein>
    <recommendedName>
        <fullName evidence="1">DinB-like domain-containing protein</fullName>
    </recommendedName>
</protein>